<proteinExistence type="predicted"/>
<organism evidence="1">
    <name type="scientific">marine sediment metagenome</name>
    <dbReference type="NCBI Taxonomy" id="412755"/>
    <lineage>
        <taxon>unclassified sequences</taxon>
        <taxon>metagenomes</taxon>
        <taxon>ecological metagenomes</taxon>
    </lineage>
</organism>
<name>A0A0F9F5G9_9ZZZZ</name>
<gene>
    <name evidence="1" type="ORF">LCGC14_2071920</name>
</gene>
<reference evidence="1" key="1">
    <citation type="journal article" date="2015" name="Nature">
        <title>Complex archaea that bridge the gap between prokaryotes and eukaryotes.</title>
        <authorList>
            <person name="Spang A."/>
            <person name="Saw J.H."/>
            <person name="Jorgensen S.L."/>
            <person name="Zaremba-Niedzwiedzka K."/>
            <person name="Martijn J."/>
            <person name="Lind A.E."/>
            <person name="van Eijk R."/>
            <person name="Schleper C."/>
            <person name="Guy L."/>
            <person name="Ettema T.J."/>
        </authorList>
    </citation>
    <scope>NUCLEOTIDE SEQUENCE</scope>
</reference>
<sequence>MSSFQAQQIGCDGLLNNAEVVIIQPVESETISVTLTEEIDVTVEVTES</sequence>
<evidence type="ECO:0000313" key="1">
    <source>
        <dbReference type="EMBL" id="KKL73736.1"/>
    </source>
</evidence>
<protein>
    <submittedName>
        <fullName evidence="1">Uncharacterized protein</fullName>
    </submittedName>
</protein>
<dbReference type="AlphaFoldDB" id="A0A0F9F5G9"/>
<dbReference type="EMBL" id="LAZR01024869">
    <property type="protein sequence ID" value="KKL73736.1"/>
    <property type="molecule type" value="Genomic_DNA"/>
</dbReference>
<accession>A0A0F9F5G9</accession>
<comment type="caution">
    <text evidence="1">The sequence shown here is derived from an EMBL/GenBank/DDBJ whole genome shotgun (WGS) entry which is preliminary data.</text>
</comment>